<dbReference type="OrthoDB" id="2330053at2759"/>
<dbReference type="EMBL" id="JEMT01016811">
    <property type="protein sequence ID" value="EXX69586.1"/>
    <property type="molecule type" value="Genomic_DNA"/>
</dbReference>
<name>A0A015JQP3_RHIIW</name>
<comment type="caution">
    <text evidence="2">The sequence shown here is derived from an EMBL/GenBank/DDBJ whole genome shotgun (WGS) entry which is preliminary data.</text>
</comment>
<reference evidence="2 3" key="1">
    <citation type="submission" date="2014-02" db="EMBL/GenBank/DDBJ databases">
        <title>Single nucleus genome sequencing reveals high similarity among nuclei of an endomycorrhizal fungus.</title>
        <authorList>
            <person name="Lin K."/>
            <person name="Geurts R."/>
            <person name="Zhang Z."/>
            <person name="Limpens E."/>
            <person name="Saunders D.G."/>
            <person name="Mu D."/>
            <person name="Pang E."/>
            <person name="Cao H."/>
            <person name="Cha H."/>
            <person name="Lin T."/>
            <person name="Zhou Q."/>
            <person name="Shang Y."/>
            <person name="Li Y."/>
            <person name="Ivanov S."/>
            <person name="Sharma T."/>
            <person name="Velzen R.V."/>
            <person name="Ruijter N.D."/>
            <person name="Aanen D.K."/>
            <person name="Win J."/>
            <person name="Kamoun S."/>
            <person name="Bisseling T."/>
            <person name="Huang S."/>
        </authorList>
    </citation>
    <scope>NUCLEOTIDE SEQUENCE [LARGE SCALE GENOMIC DNA]</scope>
    <source>
        <strain evidence="2">DAOM 197198w</strain>
        <strain evidence="3">DAOM197198w</strain>
    </source>
</reference>
<keyword evidence="3" id="KW-1185">Reference proteome</keyword>
<evidence type="ECO:0000313" key="3">
    <source>
        <dbReference type="Proteomes" id="UP000022910"/>
    </source>
</evidence>
<evidence type="ECO:0000256" key="1">
    <source>
        <dbReference type="SAM" id="MobiDB-lite"/>
    </source>
</evidence>
<feature type="region of interest" description="Disordered" evidence="1">
    <location>
        <begin position="84"/>
        <end position="109"/>
    </location>
</feature>
<proteinExistence type="predicted"/>
<dbReference type="AlphaFoldDB" id="A0A015JQP3"/>
<dbReference type="EMBL" id="JEMT01016811">
    <property type="protein sequence ID" value="EXX69585.1"/>
    <property type="molecule type" value="Genomic_DNA"/>
</dbReference>
<evidence type="ECO:0000313" key="2">
    <source>
        <dbReference type="EMBL" id="EXX69585.1"/>
    </source>
</evidence>
<dbReference type="Proteomes" id="UP000022910">
    <property type="component" value="Unassembled WGS sequence"/>
</dbReference>
<organism evidence="2 3">
    <name type="scientific">Rhizophagus irregularis (strain DAOM 197198w)</name>
    <name type="common">Glomus intraradices</name>
    <dbReference type="NCBI Taxonomy" id="1432141"/>
    <lineage>
        <taxon>Eukaryota</taxon>
        <taxon>Fungi</taxon>
        <taxon>Fungi incertae sedis</taxon>
        <taxon>Mucoromycota</taxon>
        <taxon>Glomeromycotina</taxon>
        <taxon>Glomeromycetes</taxon>
        <taxon>Glomerales</taxon>
        <taxon>Glomeraceae</taxon>
        <taxon>Rhizophagus</taxon>
    </lineage>
</organism>
<feature type="compositionally biased region" description="Polar residues" evidence="1">
    <location>
        <begin position="1"/>
        <end position="21"/>
    </location>
</feature>
<gene>
    <name evidence="2" type="ORF">RirG_094670</name>
</gene>
<feature type="compositionally biased region" description="Acidic residues" evidence="1">
    <location>
        <begin position="85"/>
        <end position="106"/>
    </location>
</feature>
<dbReference type="InterPro" id="IPR027417">
    <property type="entry name" value="P-loop_NTPase"/>
</dbReference>
<protein>
    <submittedName>
        <fullName evidence="2">Uncharacterized protein</fullName>
    </submittedName>
</protein>
<accession>A0A015JQP3</accession>
<dbReference type="EMBL" id="JEMT01016811">
    <property type="protein sequence ID" value="EXX69584.1"/>
    <property type="molecule type" value="Genomic_DNA"/>
</dbReference>
<feature type="region of interest" description="Disordered" evidence="1">
    <location>
        <begin position="1"/>
        <end position="41"/>
    </location>
</feature>
<dbReference type="HOGENOM" id="CLU_025080_0_0_1"/>
<dbReference type="Gene3D" id="3.40.50.300">
    <property type="entry name" value="P-loop containing nucleotide triphosphate hydrolases"/>
    <property type="match status" value="1"/>
</dbReference>
<sequence>MEGESITASIMAPSQATSLDSFQIPRHQEPLRNASDSNSQDLDFEIIEDSNRIPIDSNANNAIPEIPARENEDIEDFADFANESLGEESGSDSDDEVEINDNEDDTPSQRLASFPANFRVMYIGQNVSNPCKHRIFSKISESMSQIFWDEADGVMPTNDIGLERRLVICPVKLPEDGRPQVEYFPDSGVAIYEADLTDRSDGYFSRASEYLQKTFAENDLDNLVDLCIVFVPQDVDRFPNELLLTMRKLQEKVTLLPIITVSGNELTFTNEREEKRRAIVKLIEDNGIKIFTWKADQMIEDRRDHRWVETVYTKKILTVNEFTSFDNQAIYDDLQLLRSRAIEFRKDRLNKERAKKRSRYFDKLVDNSKKIIYICAALYIIYLFVTGIWHYAEWSVIPSDLASSLQAVSRASLKAQNKIVPQTIPLDNGETQPLIEVFQESSNRFMFNVLNKKQYFDNRKNDFEVVVTHNPPQILGRYDVQEIGNGRYMFEIDTTGSKGEVLVEIKEKNGSLIKTVTWVPKEDKTKSNDIKNHEEESTLLEFFQNKVAITCQNAVSYSTYAYEEVVVFGTNVLNGIHASIIYFGYQLSVFNDILWDYVNYWVPIIREKVLNWTTKAEEFVEEGYLNAKESFEEWYLNTNRFIEGVYLNARESIERGCLSAKESIEEGYLKTKEGSLNFARFIKDQYDEIYASF</sequence>